<accession>A0A2V0PNH4</accession>
<dbReference type="AlphaFoldDB" id="A0A2V0PNH4"/>
<dbReference type="STRING" id="307507.A0A2V0PNH4"/>
<feature type="non-terminal residue" evidence="3">
    <location>
        <position position="203"/>
    </location>
</feature>
<keyword evidence="1" id="KW-0547">Nucleotide-binding</keyword>
<dbReference type="InParanoid" id="A0A2V0PNH4"/>
<dbReference type="GO" id="GO:0019829">
    <property type="term" value="F:ATPase-coupled monoatomic cation transmembrane transporter activity"/>
    <property type="evidence" value="ECO:0007669"/>
    <property type="project" value="UniProtKB-UniRule"/>
</dbReference>
<proteinExistence type="inferred from homology"/>
<evidence type="ECO:0000313" key="4">
    <source>
        <dbReference type="Proteomes" id="UP000247498"/>
    </source>
</evidence>
<dbReference type="OrthoDB" id="10620914at2759"/>
<evidence type="ECO:0000313" key="3">
    <source>
        <dbReference type="EMBL" id="GBF98967.1"/>
    </source>
</evidence>
<sequence>MASGAPVVLAEERRGRPQGAAFEVEQPRKQESRKLEDAFVGEDKEIRSFEGFEAPLGKRLLFYFLGFISVGLVFLLSKWSPRVRMLLRLRRCHLRDAEFVRITLDDGHVDIEPVSEVQGPTAASGGGGAGGAAAGGGLGGPALNGIGGGSGAARQRRPHKLLEYRCNRYFYVEEVGSFVPVPDVPKRFNEQLMTSATRLAATG</sequence>
<comment type="subcellular location">
    <subcellularLocation>
        <location evidence="1">Membrane</location>
        <topology evidence="1">Multi-pass membrane protein</topology>
    </subcellularLocation>
</comment>
<feature type="transmembrane region" description="Helical" evidence="1">
    <location>
        <begin position="60"/>
        <end position="81"/>
    </location>
</feature>
<comment type="caution">
    <text evidence="1">Lacks conserved residue(s) required for the propagation of feature annotation.</text>
</comment>
<reference evidence="3 4" key="1">
    <citation type="journal article" date="2018" name="Sci. Rep.">
        <title>Raphidocelis subcapitata (=Pseudokirchneriella subcapitata) provides an insight into genome evolution and environmental adaptations in the Sphaeropleales.</title>
        <authorList>
            <person name="Suzuki S."/>
            <person name="Yamaguchi H."/>
            <person name="Nakajima N."/>
            <person name="Kawachi M."/>
        </authorList>
    </citation>
    <scope>NUCLEOTIDE SEQUENCE [LARGE SCALE GENOMIC DNA]</scope>
    <source>
        <strain evidence="3 4">NIES-35</strain>
    </source>
</reference>
<keyword evidence="1" id="KW-1133">Transmembrane helix</keyword>
<name>A0A2V0PNH4_9CHLO</name>
<comment type="similarity">
    <text evidence="1">Belongs to the cation transport ATPase (P-type) (TC 3.A.3) family. Type V subfamily.</text>
</comment>
<dbReference type="GO" id="GO:0005524">
    <property type="term" value="F:ATP binding"/>
    <property type="evidence" value="ECO:0007669"/>
    <property type="project" value="UniProtKB-UniRule"/>
</dbReference>
<keyword evidence="1" id="KW-0812">Transmembrane</keyword>
<protein>
    <recommendedName>
        <fullName evidence="1">Cation-transporting ATPase</fullName>
        <ecNumber evidence="1">7.2.2.-</ecNumber>
    </recommendedName>
</protein>
<comment type="catalytic activity">
    <reaction evidence="1">
        <text>ATP + H2O = ADP + phosphate + H(+)</text>
        <dbReference type="Rhea" id="RHEA:13065"/>
        <dbReference type="ChEBI" id="CHEBI:15377"/>
        <dbReference type="ChEBI" id="CHEBI:15378"/>
        <dbReference type="ChEBI" id="CHEBI:30616"/>
        <dbReference type="ChEBI" id="CHEBI:43474"/>
        <dbReference type="ChEBI" id="CHEBI:456216"/>
    </reaction>
</comment>
<dbReference type="InterPro" id="IPR047819">
    <property type="entry name" value="P5A-ATPase_N"/>
</dbReference>
<dbReference type="GO" id="GO:0046872">
    <property type="term" value="F:metal ion binding"/>
    <property type="evidence" value="ECO:0007669"/>
    <property type="project" value="UniProtKB-UniRule"/>
</dbReference>
<keyword evidence="4" id="KW-1185">Reference proteome</keyword>
<dbReference type="Pfam" id="PF12409">
    <property type="entry name" value="P5-ATPase"/>
    <property type="match status" value="1"/>
</dbReference>
<dbReference type="EMBL" id="BDRX01000141">
    <property type="protein sequence ID" value="GBF98967.1"/>
    <property type="molecule type" value="Genomic_DNA"/>
</dbReference>
<feature type="domain" description="P5B-type ATPase N-terminal" evidence="2">
    <location>
        <begin position="43"/>
        <end position="117"/>
    </location>
</feature>
<comment type="caution">
    <text evidence="3">The sequence shown here is derived from an EMBL/GenBank/DDBJ whole genome shotgun (WGS) entry which is preliminary data.</text>
</comment>
<gene>
    <name evidence="3" type="ORF">Rsub_11553</name>
</gene>
<dbReference type="EC" id="7.2.2.-" evidence="1"/>
<dbReference type="GO" id="GO:0016020">
    <property type="term" value="C:membrane"/>
    <property type="evidence" value="ECO:0007669"/>
    <property type="project" value="UniProtKB-SubCell"/>
</dbReference>
<dbReference type="Proteomes" id="UP000247498">
    <property type="component" value="Unassembled WGS sequence"/>
</dbReference>
<keyword evidence="1" id="KW-0472">Membrane</keyword>
<evidence type="ECO:0000256" key="1">
    <source>
        <dbReference type="RuleBase" id="RU362082"/>
    </source>
</evidence>
<keyword evidence="1" id="KW-1278">Translocase</keyword>
<keyword evidence="1" id="KW-0460">Magnesium</keyword>
<keyword evidence="1" id="KW-0067">ATP-binding</keyword>
<keyword evidence="1" id="KW-0479">Metal-binding</keyword>
<organism evidence="3 4">
    <name type="scientific">Raphidocelis subcapitata</name>
    <dbReference type="NCBI Taxonomy" id="307507"/>
    <lineage>
        <taxon>Eukaryota</taxon>
        <taxon>Viridiplantae</taxon>
        <taxon>Chlorophyta</taxon>
        <taxon>core chlorophytes</taxon>
        <taxon>Chlorophyceae</taxon>
        <taxon>CS clade</taxon>
        <taxon>Sphaeropleales</taxon>
        <taxon>Selenastraceae</taxon>
        <taxon>Raphidocelis</taxon>
    </lineage>
</organism>
<evidence type="ECO:0000259" key="2">
    <source>
        <dbReference type="Pfam" id="PF12409"/>
    </source>
</evidence>